<organism evidence="2 3">
    <name type="scientific">Mucilaginibacter corticis</name>
    <dbReference type="NCBI Taxonomy" id="2597670"/>
    <lineage>
        <taxon>Bacteria</taxon>
        <taxon>Pseudomonadati</taxon>
        <taxon>Bacteroidota</taxon>
        <taxon>Sphingobacteriia</taxon>
        <taxon>Sphingobacteriales</taxon>
        <taxon>Sphingobacteriaceae</taxon>
        <taxon>Mucilaginibacter</taxon>
    </lineage>
</organism>
<reference evidence="2 3" key="1">
    <citation type="submission" date="2019-07" db="EMBL/GenBank/DDBJ databases">
        <authorList>
            <person name="Huq M.A."/>
        </authorList>
    </citation>
    <scope>NUCLEOTIDE SEQUENCE [LARGE SCALE GENOMIC DNA]</scope>
    <source>
        <strain evidence="2 3">MAH-19</strain>
    </source>
</reference>
<sequence>MASNYDNSAWFYDRLSRLVYGKALINAQVYLLQFIKPNSNILIVGGGTGWILEELAKIHPTGLKITYIEISANMMTLSKKRWVADNQVTFINSAAEDVAATTRFDVLITPFLFDNFKEETLQKIFAHLHAQLKTGGIWLNTDFQLSGKWWQNVLLKSMFIFFRLICGIETSVLPDIEKEFNLYKYNVIAEKTFFGDFILSIAYNKS</sequence>
<dbReference type="RefSeq" id="WP_144246340.1">
    <property type="nucleotide sequence ID" value="NZ_VLPK01000001.1"/>
</dbReference>
<comment type="caution">
    <text evidence="2">The sequence shown here is derived from an EMBL/GenBank/DDBJ whole genome shotgun (WGS) entry which is preliminary data.</text>
</comment>
<accession>A0A556MS48</accession>
<dbReference type="InterPro" id="IPR030373">
    <property type="entry name" value="PABS_CS"/>
</dbReference>
<dbReference type="AlphaFoldDB" id="A0A556MS48"/>
<dbReference type="CDD" id="cd02440">
    <property type="entry name" value="AdoMet_MTases"/>
    <property type="match status" value="1"/>
</dbReference>
<dbReference type="OrthoDB" id="836632at2"/>
<keyword evidence="2" id="KW-0489">Methyltransferase</keyword>
<dbReference type="InterPro" id="IPR029063">
    <property type="entry name" value="SAM-dependent_MTases_sf"/>
</dbReference>
<dbReference type="GO" id="GO:0008168">
    <property type="term" value="F:methyltransferase activity"/>
    <property type="evidence" value="ECO:0007669"/>
    <property type="project" value="UniProtKB-KW"/>
</dbReference>
<dbReference type="Gene3D" id="3.40.50.150">
    <property type="entry name" value="Vaccinia Virus protein VP39"/>
    <property type="match status" value="1"/>
</dbReference>
<evidence type="ECO:0000313" key="3">
    <source>
        <dbReference type="Proteomes" id="UP000318733"/>
    </source>
</evidence>
<gene>
    <name evidence="2" type="ORF">FO440_00855</name>
</gene>
<dbReference type="GO" id="GO:0032259">
    <property type="term" value="P:methylation"/>
    <property type="evidence" value="ECO:0007669"/>
    <property type="project" value="UniProtKB-KW"/>
</dbReference>
<feature type="domain" description="Methyltransferase" evidence="1">
    <location>
        <begin position="41"/>
        <end position="136"/>
    </location>
</feature>
<dbReference type="EMBL" id="VLPK01000001">
    <property type="protein sequence ID" value="TSJ42770.1"/>
    <property type="molecule type" value="Genomic_DNA"/>
</dbReference>
<evidence type="ECO:0000313" key="2">
    <source>
        <dbReference type="EMBL" id="TSJ42770.1"/>
    </source>
</evidence>
<dbReference type="PROSITE" id="PS01330">
    <property type="entry name" value="PABS_1"/>
    <property type="match status" value="1"/>
</dbReference>
<proteinExistence type="predicted"/>
<protein>
    <submittedName>
        <fullName evidence="2">Class I SAM-dependent methyltransferase</fullName>
    </submittedName>
</protein>
<keyword evidence="2" id="KW-0808">Transferase</keyword>
<dbReference type="Proteomes" id="UP000318733">
    <property type="component" value="Unassembled WGS sequence"/>
</dbReference>
<evidence type="ECO:0000259" key="1">
    <source>
        <dbReference type="Pfam" id="PF13649"/>
    </source>
</evidence>
<dbReference type="InterPro" id="IPR041698">
    <property type="entry name" value="Methyltransf_25"/>
</dbReference>
<name>A0A556MS48_9SPHI</name>
<dbReference type="Pfam" id="PF13649">
    <property type="entry name" value="Methyltransf_25"/>
    <property type="match status" value="1"/>
</dbReference>
<keyword evidence="3" id="KW-1185">Reference proteome</keyword>
<dbReference type="SUPFAM" id="SSF53335">
    <property type="entry name" value="S-adenosyl-L-methionine-dependent methyltransferases"/>
    <property type="match status" value="1"/>
</dbReference>